<dbReference type="AlphaFoldDB" id="A0A1Y2FDV2"/>
<protein>
    <submittedName>
        <fullName evidence="6">Mss4-like protein</fullName>
    </submittedName>
</protein>
<dbReference type="RefSeq" id="XP_040725217.1">
    <property type="nucleotide sequence ID" value="XM_040871254.1"/>
</dbReference>
<evidence type="ECO:0000313" key="6">
    <source>
        <dbReference type="EMBL" id="ORY82083.1"/>
    </source>
</evidence>
<evidence type="ECO:0000259" key="5">
    <source>
        <dbReference type="PROSITE" id="PS51891"/>
    </source>
</evidence>
<proteinExistence type="inferred from homology"/>
<keyword evidence="2" id="KW-0479">Metal-binding</keyword>
<keyword evidence="7" id="KW-1185">Reference proteome</keyword>
<dbReference type="PANTHER" id="PTHR33337:SF40">
    <property type="entry name" value="CENP-V_GFA DOMAIN-CONTAINING PROTEIN-RELATED"/>
    <property type="match status" value="1"/>
</dbReference>
<sequence>MPTSKCLCGEIELKFDAEMQAKALCSCTNCQQTSGSAYSVNLVFPKGSMTATKGNVKVYQNKGDSGNELKRCFCATCGSPLYSEAADGTYYVKGGNMQEDKGLEGKPNLSIFCRSRPDWATPKEAGDSLPGSTA</sequence>
<dbReference type="InterPro" id="IPR006913">
    <property type="entry name" value="CENP-V/GFA"/>
</dbReference>
<dbReference type="GeneID" id="63787853"/>
<evidence type="ECO:0000313" key="7">
    <source>
        <dbReference type="Proteomes" id="UP000193685"/>
    </source>
</evidence>
<evidence type="ECO:0000256" key="2">
    <source>
        <dbReference type="ARBA" id="ARBA00022723"/>
    </source>
</evidence>
<keyword evidence="3" id="KW-0862">Zinc</keyword>
<feature type="domain" description="CENP-V/GFA" evidence="5">
    <location>
        <begin position="2"/>
        <end position="124"/>
    </location>
</feature>
<dbReference type="OrthoDB" id="1601230at2759"/>
<comment type="caution">
    <text evidence="6">The sequence shown here is derived from an EMBL/GenBank/DDBJ whole genome shotgun (WGS) entry which is preliminary data.</text>
</comment>
<dbReference type="GO" id="GO:0046872">
    <property type="term" value="F:metal ion binding"/>
    <property type="evidence" value="ECO:0007669"/>
    <property type="project" value="UniProtKB-KW"/>
</dbReference>
<dbReference type="OMA" id="TICHCMS"/>
<name>A0A1Y2FDV2_PROLT</name>
<dbReference type="PANTHER" id="PTHR33337">
    <property type="entry name" value="GFA DOMAIN-CONTAINING PROTEIN"/>
    <property type="match status" value="1"/>
</dbReference>
<dbReference type="SUPFAM" id="SSF51316">
    <property type="entry name" value="Mss4-like"/>
    <property type="match status" value="1"/>
</dbReference>
<organism evidence="6 7">
    <name type="scientific">Protomyces lactucae-debilis</name>
    <dbReference type="NCBI Taxonomy" id="2754530"/>
    <lineage>
        <taxon>Eukaryota</taxon>
        <taxon>Fungi</taxon>
        <taxon>Dikarya</taxon>
        <taxon>Ascomycota</taxon>
        <taxon>Taphrinomycotina</taxon>
        <taxon>Taphrinomycetes</taxon>
        <taxon>Taphrinales</taxon>
        <taxon>Protomycetaceae</taxon>
        <taxon>Protomyces</taxon>
    </lineage>
</organism>
<dbReference type="InterPro" id="IPR011057">
    <property type="entry name" value="Mss4-like_sf"/>
</dbReference>
<accession>A0A1Y2FDV2</accession>
<evidence type="ECO:0000256" key="4">
    <source>
        <dbReference type="ARBA" id="ARBA00023239"/>
    </source>
</evidence>
<dbReference type="PROSITE" id="PS51891">
    <property type="entry name" value="CENP_V_GFA"/>
    <property type="match status" value="1"/>
</dbReference>
<gene>
    <name evidence="6" type="ORF">BCR37DRAFT_393119</name>
</gene>
<comment type="similarity">
    <text evidence="1">Belongs to the Gfa family.</text>
</comment>
<dbReference type="Proteomes" id="UP000193685">
    <property type="component" value="Unassembled WGS sequence"/>
</dbReference>
<evidence type="ECO:0000256" key="3">
    <source>
        <dbReference type="ARBA" id="ARBA00022833"/>
    </source>
</evidence>
<evidence type="ECO:0000256" key="1">
    <source>
        <dbReference type="ARBA" id="ARBA00005495"/>
    </source>
</evidence>
<dbReference type="Pfam" id="PF04828">
    <property type="entry name" value="GFA"/>
    <property type="match status" value="1"/>
</dbReference>
<dbReference type="Gene3D" id="3.90.1590.10">
    <property type="entry name" value="glutathione-dependent formaldehyde- activating enzyme (gfa)"/>
    <property type="match status" value="1"/>
</dbReference>
<dbReference type="STRING" id="56484.A0A1Y2FDV2"/>
<reference evidence="6 7" key="1">
    <citation type="submission" date="2016-07" db="EMBL/GenBank/DDBJ databases">
        <title>Pervasive Adenine N6-methylation of Active Genes in Fungi.</title>
        <authorList>
            <consortium name="DOE Joint Genome Institute"/>
            <person name="Mondo S.J."/>
            <person name="Dannebaum R.O."/>
            <person name="Kuo R.C."/>
            <person name="Labutti K."/>
            <person name="Haridas S."/>
            <person name="Kuo A."/>
            <person name="Salamov A."/>
            <person name="Ahrendt S.R."/>
            <person name="Lipzen A."/>
            <person name="Sullivan W."/>
            <person name="Andreopoulos W.B."/>
            <person name="Clum A."/>
            <person name="Lindquist E."/>
            <person name="Daum C."/>
            <person name="Ramamoorthy G.K."/>
            <person name="Gryganskyi A."/>
            <person name="Culley D."/>
            <person name="Magnuson J.K."/>
            <person name="James T.Y."/>
            <person name="O'Malley M.A."/>
            <person name="Stajich J.E."/>
            <person name="Spatafora J.W."/>
            <person name="Visel A."/>
            <person name="Grigoriev I.V."/>
        </authorList>
    </citation>
    <scope>NUCLEOTIDE SEQUENCE [LARGE SCALE GENOMIC DNA]</scope>
    <source>
        <strain evidence="6 7">12-1054</strain>
    </source>
</reference>
<dbReference type="EMBL" id="MCFI01000010">
    <property type="protein sequence ID" value="ORY82083.1"/>
    <property type="molecule type" value="Genomic_DNA"/>
</dbReference>
<keyword evidence="4" id="KW-0456">Lyase</keyword>
<dbReference type="GO" id="GO:0016846">
    <property type="term" value="F:carbon-sulfur lyase activity"/>
    <property type="evidence" value="ECO:0007669"/>
    <property type="project" value="InterPro"/>
</dbReference>